<accession>A0A1H4EIH4</accession>
<dbReference type="InterPro" id="IPR006311">
    <property type="entry name" value="TAT_signal"/>
</dbReference>
<dbReference type="InterPro" id="IPR001279">
    <property type="entry name" value="Metallo-B-lactamas"/>
</dbReference>
<name>A0A1H4EIH4_9RHOB</name>
<evidence type="ECO:0000256" key="5">
    <source>
        <dbReference type="SAM" id="SignalP"/>
    </source>
</evidence>
<keyword evidence="2" id="KW-0479">Metal-binding</keyword>
<sequence>MSETLFTRRAAMAAPLAAGAALAGLARPAGAAAPMLGASAGGFRRFRIGAMEVTTLHDGYITLGGPYPIFGEDQFPEDVAELAEANRLPTDRMAISFTVALVNTGSALILFDAGNGALRRPDAGKLLGALAAAGHAPEQIDVVVITHMHPDHIGGLMEAGAPAFPNARYVTGAREFDFFSQNAPENLSPLIESNVRPLAEKMTFVEAGGSVVSGVEAVEAFGHTPGHMAWHIESEGARLMITADAANHFVASLQRPDWHVRFDMDKEAAAATRRALFGMIAADRIPFVGYHMPGAAVGYVEEMGEGFRYIPESYQLAL</sequence>
<keyword evidence="4" id="KW-0862">Zinc</keyword>
<protein>
    <submittedName>
        <fullName evidence="7">Glyoxylase, beta-lactamase superfamily II</fullName>
    </submittedName>
</protein>
<dbReference type="Pfam" id="PF00753">
    <property type="entry name" value="Lactamase_B"/>
    <property type="match status" value="1"/>
</dbReference>
<gene>
    <name evidence="7" type="ORF">SAMN05444370_11422</name>
</gene>
<dbReference type="RefSeq" id="WP_093255281.1">
    <property type="nucleotide sequence ID" value="NZ_FNQM01000014.1"/>
</dbReference>
<feature type="chain" id="PRO_5011685114" evidence="5">
    <location>
        <begin position="32"/>
        <end position="318"/>
    </location>
</feature>
<dbReference type="GO" id="GO:0046872">
    <property type="term" value="F:metal ion binding"/>
    <property type="evidence" value="ECO:0007669"/>
    <property type="project" value="UniProtKB-KW"/>
</dbReference>
<evidence type="ECO:0000256" key="1">
    <source>
        <dbReference type="ARBA" id="ARBA00007749"/>
    </source>
</evidence>
<proteinExistence type="inferred from homology"/>
<dbReference type="Proteomes" id="UP000198703">
    <property type="component" value="Unassembled WGS sequence"/>
</dbReference>
<feature type="domain" description="Metallo-beta-lactamase" evidence="6">
    <location>
        <begin position="95"/>
        <end position="291"/>
    </location>
</feature>
<dbReference type="PANTHER" id="PTHR42978:SF6">
    <property type="entry name" value="QUORUM-QUENCHING LACTONASE YTNP-RELATED"/>
    <property type="match status" value="1"/>
</dbReference>
<evidence type="ECO:0000256" key="3">
    <source>
        <dbReference type="ARBA" id="ARBA00022801"/>
    </source>
</evidence>
<keyword evidence="8" id="KW-1185">Reference proteome</keyword>
<dbReference type="InterPro" id="IPR036866">
    <property type="entry name" value="RibonucZ/Hydroxyglut_hydro"/>
</dbReference>
<reference evidence="7 8" key="1">
    <citation type="submission" date="2016-10" db="EMBL/GenBank/DDBJ databases">
        <authorList>
            <person name="de Groot N.N."/>
        </authorList>
    </citation>
    <scope>NUCLEOTIDE SEQUENCE [LARGE SCALE GENOMIC DNA]</scope>
    <source>
        <strain evidence="7 8">DSM 15345</strain>
    </source>
</reference>
<dbReference type="SMART" id="SM00849">
    <property type="entry name" value="Lactamase_B"/>
    <property type="match status" value="1"/>
</dbReference>
<organism evidence="7 8">
    <name type="scientific">Rubrimonas cliftonensis</name>
    <dbReference type="NCBI Taxonomy" id="89524"/>
    <lineage>
        <taxon>Bacteria</taxon>
        <taxon>Pseudomonadati</taxon>
        <taxon>Pseudomonadota</taxon>
        <taxon>Alphaproteobacteria</taxon>
        <taxon>Rhodobacterales</taxon>
        <taxon>Paracoccaceae</taxon>
        <taxon>Rubrimonas</taxon>
    </lineage>
</organism>
<dbReference type="STRING" id="89524.SAMN05444370_11422"/>
<evidence type="ECO:0000313" key="8">
    <source>
        <dbReference type="Proteomes" id="UP000198703"/>
    </source>
</evidence>
<evidence type="ECO:0000313" key="7">
    <source>
        <dbReference type="EMBL" id="SEA84677.1"/>
    </source>
</evidence>
<evidence type="ECO:0000259" key="6">
    <source>
        <dbReference type="SMART" id="SM00849"/>
    </source>
</evidence>
<dbReference type="InterPro" id="IPR051013">
    <property type="entry name" value="MBL_superfamily_lactonases"/>
</dbReference>
<dbReference type="AlphaFoldDB" id="A0A1H4EIH4"/>
<dbReference type="Gene3D" id="3.60.15.10">
    <property type="entry name" value="Ribonuclease Z/Hydroxyacylglutathione hydrolase-like"/>
    <property type="match status" value="1"/>
</dbReference>
<evidence type="ECO:0000256" key="4">
    <source>
        <dbReference type="ARBA" id="ARBA00022833"/>
    </source>
</evidence>
<dbReference type="PROSITE" id="PS51318">
    <property type="entry name" value="TAT"/>
    <property type="match status" value="1"/>
</dbReference>
<dbReference type="GO" id="GO:0016787">
    <property type="term" value="F:hydrolase activity"/>
    <property type="evidence" value="ECO:0007669"/>
    <property type="project" value="UniProtKB-KW"/>
</dbReference>
<evidence type="ECO:0000256" key="2">
    <source>
        <dbReference type="ARBA" id="ARBA00022723"/>
    </source>
</evidence>
<dbReference type="SUPFAM" id="SSF56281">
    <property type="entry name" value="Metallo-hydrolase/oxidoreductase"/>
    <property type="match status" value="1"/>
</dbReference>
<dbReference type="OrthoDB" id="9773738at2"/>
<dbReference type="EMBL" id="FNQM01000014">
    <property type="protein sequence ID" value="SEA84677.1"/>
    <property type="molecule type" value="Genomic_DNA"/>
</dbReference>
<dbReference type="PANTHER" id="PTHR42978">
    <property type="entry name" value="QUORUM-QUENCHING LACTONASE YTNP-RELATED-RELATED"/>
    <property type="match status" value="1"/>
</dbReference>
<keyword evidence="3" id="KW-0378">Hydrolase</keyword>
<dbReference type="CDD" id="cd07720">
    <property type="entry name" value="OPHC2-like_MBL-fold"/>
    <property type="match status" value="1"/>
</dbReference>
<feature type="signal peptide" evidence="5">
    <location>
        <begin position="1"/>
        <end position="31"/>
    </location>
</feature>
<comment type="similarity">
    <text evidence="1">Belongs to the metallo-beta-lactamase superfamily.</text>
</comment>
<keyword evidence="5" id="KW-0732">Signal</keyword>